<dbReference type="EMBL" id="AP025314">
    <property type="protein sequence ID" value="BDD10496.1"/>
    <property type="molecule type" value="Genomic_DNA"/>
</dbReference>
<organism evidence="2 3">
    <name type="scientific">Fulvitalea axinellae</name>
    <dbReference type="NCBI Taxonomy" id="1182444"/>
    <lineage>
        <taxon>Bacteria</taxon>
        <taxon>Pseudomonadati</taxon>
        <taxon>Bacteroidota</taxon>
        <taxon>Cytophagia</taxon>
        <taxon>Cytophagales</taxon>
        <taxon>Persicobacteraceae</taxon>
        <taxon>Fulvitalea</taxon>
    </lineage>
</organism>
<dbReference type="PANTHER" id="PTHR32063">
    <property type="match status" value="1"/>
</dbReference>
<name>A0AAU9DBK9_9BACT</name>
<dbReference type="RefSeq" id="WP_338392049.1">
    <property type="nucleotide sequence ID" value="NZ_AP025314.1"/>
</dbReference>
<feature type="transmembrane region" description="Helical" evidence="1">
    <location>
        <begin position="360"/>
        <end position="382"/>
    </location>
</feature>
<feature type="transmembrane region" description="Helical" evidence="1">
    <location>
        <begin position="1014"/>
        <end position="1042"/>
    </location>
</feature>
<evidence type="ECO:0000313" key="2">
    <source>
        <dbReference type="EMBL" id="BDD10496.1"/>
    </source>
</evidence>
<dbReference type="Proteomes" id="UP001348817">
    <property type="component" value="Chromosome"/>
</dbReference>
<accession>A0AAU9DBK9</accession>
<keyword evidence="1" id="KW-0472">Membrane</keyword>
<keyword evidence="1" id="KW-0812">Transmembrane</keyword>
<feature type="transmembrane region" description="Helical" evidence="1">
    <location>
        <begin position="388"/>
        <end position="408"/>
    </location>
</feature>
<keyword evidence="3" id="KW-1185">Reference proteome</keyword>
<feature type="transmembrane region" description="Helical" evidence="1">
    <location>
        <begin position="890"/>
        <end position="908"/>
    </location>
</feature>
<dbReference type="Gene3D" id="1.20.1640.10">
    <property type="entry name" value="Multidrug efflux transporter AcrB transmembrane domain"/>
    <property type="match status" value="3"/>
</dbReference>
<feature type="transmembrane region" description="Helical" evidence="1">
    <location>
        <begin position="336"/>
        <end position="353"/>
    </location>
</feature>
<dbReference type="Gene3D" id="3.30.70.1440">
    <property type="entry name" value="Multidrug efflux transporter AcrB pore domain"/>
    <property type="match status" value="1"/>
</dbReference>
<feature type="transmembrane region" description="Helical" evidence="1">
    <location>
        <begin position="517"/>
        <end position="536"/>
    </location>
</feature>
<feature type="transmembrane region" description="Helical" evidence="1">
    <location>
        <begin position="915"/>
        <end position="935"/>
    </location>
</feature>
<proteinExistence type="predicted"/>
<feature type="transmembrane region" description="Helical" evidence="1">
    <location>
        <begin position="941"/>
        <end position="962"/>
    </location>
</feature>
<feature type="transmembrane region" description="Helical" evidence="1">
    <location>
        <begin position="991"/>
        <end position="1008"/>
    </location>
</feature>
<feature type="transmembrane region" description="Helical" evidence="1">
    <location>
        <begin position="452"/>
        <end position="475"/>
    </location>
</feature>
<dbReference type="GO" id="GO:0042910">
    <property type="term" value="F:xenobiotic transmembrane transporter activity"/>
    <property type="evidence" value="ECO:0007669"/>
    <property type="project" value="TreeGrafter"/>
</dbReference>
<dbReference type="Gene3D" id="3.30.70.1430">
    <property type="entry name" value="Multidrug efflux transporter AcrB pore domain"/>
    <property type="match status" value="2"/>
</dbReference>
<dbReference type="SUPFAM" id="SSF82693">
    <property type="entry name" value="Multidrug efflux transporter AcrB pore domain, PN1, PN2, PC1 and PC2 subdomains"/>
    <property type="match status" value="2"/>
</dbReference>
<dbReference type="SUPFAM" id="SSF82866">
    <property type="entry name" value="Multidrug efflux transporter AcrB transmembrane domain"/>
    <property type="match status" value="2"/>
</dbReference>
<feature type="transmembrane region" description="Helical" evidence="1">
    <location>
        <begin position="420"/>
        <end position="440"/>
    </location>
</feature>
<dbReference type="InterPro" id="IPR001036">
    <property type="entry name" value="Acrflvin-R"/>
</dbReference>
<dbReference type="Gene3D" id="3.30.70.1320">
    <property type="entry name" value="Multidrug efflux transporter AcrB pore domain like"/>
    <property type="match status" value="1"/>
</dbReference>
<dbReference type="GO" id="GO:0005886">
    <property type="term" value="C:plasma membrane"/>
    <property type="evidence" value="ECO:0007669"/>
    <property type="project" value="TreeGrafter"/>
</dbReference>
<evidence type="ECO:0000256" key="1">
    <source>
        <dbReference type="SAM" id="Phobius"/>
    </source>
</evidence>
<dbReference type="AlphaFoldDB" id="A0AAU9DBK9"/>
<dbReference type="SUPFAM" id="SSF82714">
    <property type="entry name" value="Multidrug efflux transporter AcrB TolC docking domain, DN and DC subdomains"/>
    <property type="match status" value="1"/>
</dbReference>
<sequence>MGNKYLTPFRVILIFTALSLVGLALVPKLSLSVKSRAPGRNFWVSYSWWGSSPRILEREVTSKVEAALSGIRGIAKVSSKSGTGYGSVNFSLIKQADPEAVRFEANTLLRNLRDELPEGVRLGTVSRSGGNVEDGKRILTYTLNGSAPPVIIRNFADEKWAKPLRLIKGVKDVHVSGAEPYIWRLTFDAERLANHGLSHADISSAIREYLREQELGNVIVEGMDGEKSLRFVRLRADVPDIGNFDIPIKKVGDRVVRLSELVHKVREPKIPRGYFRINGLNAINVTVTAEPDENTLEVGKRVKAKVEELLATLPAGYGARMASDDTIHLSKELDKILFRTGLSLLILLVFVWITARSLRYLGVVAVGLFTGIASASILYHTFDVDLNLYALAGLTISLGILIDNTLIMGDHFKRYRNRKVFRALLASTLTTLGALAPIFLLPDAQRAKLDDFSQVLIINLSVSLATAFWLVPALMEKMGMMKSGKLKANISRRWKNGRRIVASLRFYGRSMVFFRRFRWAFILLLVWGFGLPLHLLPEKMKGEEWYSEAYNKVFASELYTGTLKKPMEKWLGGSFRLFSQDVFAHSSFREPGQTKVYARARLSVGSTLEQVDELVRDMENMLAGIDGIERFVANVNANSARIEVIFPADDEGALPFEVKSRLEETAMYQGGADWQVYGVGKGFNNAVSEGAGYSIVELEGYDYAMLMNIARRCKAKLETHGRIKKVDINGSRKWEKRASRDYRLEVDPYRMATLGFGFNETFSRLERLAHGDQSVAWLMHEGEREEVFIASEQSETFDVWAMEQYPVLGGRRMMKLKDVATKDIRKAEEEIRRENQRYQLVLQFDFNGPRALEKRVIDREVEGFNAEMPVGFKAKRTTWRWSRAETKSKVGLVFLVILIIYGVCAALSESLLQPLVVVITIPVSFVGVFLTFYLFDFGFDQGGYASFLLLSGLSVNGALYLINDYNAYRQSRPGLTPLACYIKAFRAKMTPVLLTILSTALGMLPFIWQGDKEVFWFALAVGTIGGLLFSLVALVIFVPMLLRWKSVKPKPQLVA</sequence>
<keyword evidence="1" id="KW-1133">Transmembrane helix</keyword>
<reference evidence="2 3" key="1">
    <citation type="submission" date="2021-12" db="EMBL/GenBank/DDBJ databases">
        <title>Genome sequencing of bacteria with rrn-lacking chromosome and rrn-plasmid.</title>
        <authorList>
            <person name="Anda M."/>
            <person name="Iwasaki W."/>
        </authorList>
    </citation>
    <scope>NUCLEOTIDE SEQUENCE [LARGE SCALE GENOMIC DNA]</scope>
    <source>
        <strain evidence="2 3">DSM 100852</strain>
    </source>
</reference>
<dbReference type="KEGG" id="fax:FUAX_29280"/>
<evidence type="ECO:0000313" key="3">
    <source>
        <dbReference type="Proteomes" id="UP001348817"/>
    </source>
</evidence>
<dbReference type="Gene3D" id="3.30.2090.10">
    <property type="entry name" value="Multidrug efflux transporter AcrB TolC docking domain, DN and DC subdomains"/>
    <property type="match status" value="2"/>
</dbReference>
<dbReference type="PANTHER" id="PTHR32063:SF0">
    <property type="entry name" value="SWARMING MOTILITY PROTEIN SWRC"/>
    <property type="match status" value="1"/>
</dbReference>
<protein>
    <submittedName>
        <fullName evidence="2">Multidrug efflux pump protein</fullName>
    </submittedName>
</protein>
<dbReference type="Pfam" id="PF00873">
    <property type="entry name" value="ACR_tran"/>
    <property type="match status" value="2"/>
</dbReference>
<gene>
    <name evidence="2" type="ORF">FUAX_29280</name>
</gene>
<dbReference type="InterPro" id="IPR027463">
    <property type="entry name" value="AcrB_DN_DC_subdom"/>
</dbReference>